<comment type="caution">
    <text evidence="2">The sequence shown here is derived from an EMBL/GenBank/DDBJ whole genome shotgun (WGS) entry which is preliminary data.</text>
</comment>
<accession>A0AAD9DFV7</accession>
<proteinExistence type="predicted"/>
<evidence type="ECO:0000313" key="3">
    <source>
        <dbReference type="Proteomes" id="UP001224775"/>
    </source>
</evidence>
<keyword evidence="3" id="KW-1185">Reference proteome</keyword>
<organism evidence="2 3">
    <name type="scientific">Skeletonema marinoi</name>
    <dbReference type="NCBI Taxonomy" id="267567"/>
    <lineage>
        <taxon>Eukaryota</taxon>
        <taxon>Sar</taxon>
        <taxon>Stramenopiles</taxon>
        <taxon>Ochrophyta</taxon>
        <taxon>Bacillariophyta</taxon>
        <taxon>Coscinodiscophyceae</taxon>
        <taxon>Thalassiosirophycidae</taxon>
        <taxon>Thalassiosirales</taxon>
        <taxon>Skeletonemataceae</taxon>
        <taxon>Skeletonema</taxon>
        <taxon>Skeletonema marinoi-dohrnii complex</taxon>
    </lineage>
</organism>
<dbReference type="EMBL" id="JATAAI010000008">
    <property type="protein sequence ID" value="KAK1744058.1"/>
    <property type="molecule type" value="Genomic_DNA"/>
</dbReference>
<reference evidence="2" key="1">
    <citation type="submission" date="2023-06" db="EMBL/GenBank/DDBJ databases">
        <title>Survivors Of The Sea: Transcriptome response of Skeletonema marinoi to long-term dormancy.</title>
        <authorList>
            <person name="Pinder M.I.M."/>
            <person name="Kourtchenko O."/>
            <person name="Robertson E.K."/>
            <person name="Larsson T."/>
            <person name="Maumus F."/>
            <person name="Osuna-Cruz C.M."/>
            <person name="Vancaester E."/>
            <person name="Stenow R."/>
            <person name="Vandepoele K."/>
            <person name="Ploug H."/>
            <person name="Bruchert V."/>
            <person name="Godhe A."/>
            <person name="Topel M."/>
        </authorList>
    </citation>
    <scope>NUCLEOTIDE SEQUENCE</scope>
    <source>
        <strain evidence="2">R05AC</strain>
    </source>
</reference>
<evidence type="ECO:0000313" key="2">
    <source>
        <dbReference type="EMBL" id="KAK1744058.1"/>
    </source>
</evidence>
<sequence>MSPQKALATADTPDENPQRLLSHEELGPTKVDRYKYKRICSANGCTNVVVKGGVCVRHGANRKRKLCSREGCTNIAQKGGVCKTHHVINGEVCRKHGPKGRRELDEVKSALTNHTSALLRLLRQTDAKGEKCIPALLADPLREEIMTALRNANFRFPLLKAVIEAKNDAVRHYTEEIRQREKESQQQQDLML</sequence>
<evidence type="ECO:0000256" key="1">
    <source>
        <dbReference type="SAM" id="MobiDB-lite"/>
    </source>
</evidence>
<name>A0AAD9DFV7_9STRA</name>
<dbReference type="AlphaFoldDB" id="A0AAD9DFV7"/>
<gene>
    <name evidence="2" type="ORF">QTG54_005655</name>
</gene>
<feature type="region of interest" description="Disordered" evidence="1">
    <location>
        <begin position="1"/>
        <end position="26"/>
    </location>
</feature>
<protein>
    <submittedName>
        <fullName evidence="2">Uncharacterized protein</fullName>
    </submittedName>
</protein>
<dbReference type="Proteomes" id="UP001224775">
    <property type="component" value="Unassembled WGS sequence"/>
</dbReference>